<keyword evidence="2" id="KW-1185">Reference proteome</keyword>
<accession>A0ABU6XM59</accession>
<dbReference type="InterPro" id="IPR037119">
    <property type="entry name" value="Haem_oxidase_HugZ-like_sf"/>
</dbReference>
<evidence type="ECO:0000313" key="1">
    <source>
        <dbReference type="EMBL" id="MED6198144.1"/>
    </source>
</evidence>
<dbReference type="Proteomes" id="UP001341840">
    <property type="component" value="Unassembled WGS sequence"/>
</dbReference>
<name>A0ABU6XM59_9FABA</name>
<dbReference type="EMBL" id="JASCZI010212046">
    <property type="protein sequence ID" value="MED6198144.1"/>
    <property type="molecule type" value="Genomic_DNA"/>
</dbReference>
<gene>
    <name evidence="1" type="ORF">PIB30_063165</name>
</gene>
<comment type="caution">
    <text evidence="1">The sequence shown here is derived from an EMBL/GenBank/DDBJ whole genome shotgun (WGS) entry which is preliminary data.</text>
</comment>
<dbReference type="PANTHER" id="PTHR13343">
    <property type="entry name" value="CREG1 PROTEIN"/>
    <property type="match status" value="1"/>
</dbReference>
<proteinExistence type="predicted"/>
<evidence type="ECO:0000313" key="2">
    <source>
        <dbReference type="Proteomes" id="UP001341840"/>
    </source>
</evidence>
<organism evidence="1 2">
    <name type="scientific">Stylosanthes scabra</name>
    <dbReference type="NCBI Taxonomy" id="79078"/>
    <lineage>
        <taxon>Eukaryota</taxon>
        <taxon>Viridiplantae</taxon>
        <taxon>Streptophyta</taxon>
        <taxon>Embryophyta</taxon>
        <taxon>Tracheophyta</taxon>
        <taxon>Spermatophyta</taxon>
        <taxon>Magnoliopsida</taxon>
        <taxon>eudicotyledons</taxon>
        <taxon>Gunneridae</taxon>
        <taxon>Pentapetalae</taxon>
        <taxon>rosids</taxon>
        <taxon>fabids</taxon>
        <taxon>Fabales</taxon>
        <taxon>Fabaceae</taxon>
        <taxon>Papilionoideae</taxon>
        <taxon>50 kb inversion clade</taxon>
        <taxon>dalbergioids sensu lato</taxon>
        <taxon>Dalbergieae</taxon>
        <taxon>Pterocarpus clade</taxon>
        <taxon>Stylosanthes</taxon>
    </lineage>
</organism>
<dbReference type="Gene3D" id="3.20.180.10">
    <property type="entry name" value="PNP-oxidase-like"/>
    <property type="match status" value="1"/>
</dbReference>
<sequence>MGRDMGRDMCLSKIFVAAEDSDSESSDIHPTRLSPAEIARTTVEAHKRTLLDFYRPDNMVSMASCPYNVTSSGGFKIPDDLFMFGNLIVKVNAFIGMDIAKLTRDDINEIIRDHRVYYDNNSIKGAYFIGVDKLGTDVRVFEGKEVKTHGFPFKAQVKSVSEAKKQIHQLLYP</sequence>
<reference evidence="1 2" key="1">
    <citation type="journal article" date="2023" name="Plants (Basel)">
        <title>Bridging the Gap: Combining Genomics and Transcriptomics Approaches to Understand Stylosanthes scabra, an Orphan Legume from the Brazilian Caatinga.</title>
        <authorList>
            <person name="Ferreira-Neto J.R.C."/>
            <person name="da Silva M.D."/>
            <person name="Binneck E."/>
            <person name="de Melo N.F."/>
            <person name="da Silva R.H."/>
            <person name="de Melo A.L.T.M."/>
            <person name="Pandolfi V."/>
            <person name="Bustamante F.O."/>
            <person name="Brasileiro-Vidal A.C."/>
            <person name="Benko-Iseppon A.M."/>
        </authorList>
    </citation>
    <scope>NUCLEOTIDE SEQUENCE [LARGE SCALE GENOMIC DNA]</scope>
    <source>
        <tissue evidence="1">Leaves</tissue>
    </source>
</reference>
<protein>
    <submittedName>
        <fullName evidence="1">Uncharacterized protein</fullName>
    </submittedName>
</protein>
<dbReference type="PANTHER" id="PTHR13343:SF18">
    <property type="entry name" value="PENTATRICOPEPTIDE REPEAT (PPR) SUPERFAMILY PROTEIN"/>
    <property type="match status" value="1"/>
</dbReference>